<reference evidence="2 3" key="1">
    <citation type="submission" date="2011-06" db="EMBL/GenBank/DDBJ databases">
        <title>The draft genome of Thiocapsa marina 5811.</title>
        <authorList>
            <consortium name="US DOE Joint Genome Institute (JGI-PGF)"/>
            <person name="Lucas S."/>
            <person name="Han J."/>
            <person name="Cheng J.-F."/>
            <person name="Goodwin L."/>
            <person name="Pitluck S."/>
            <person name="Peters L."/>
            <person name="Land M.L."/>
            <person name="Hauser L."/>
            <person name="Vogl K."/>
            <person name="Liu Z."/>
            <person name="Imhoff J."/>
            <person name="Thiel V."/>
            <person name="Frigaard N.-U."/>
            <person name="Bryant D."/>
            <person name="Woyke T.J."/>
        </authorList>
    </citation>
    <scope>NUCLEOTIDE SEQUENCE [LARGE SCALE GENOMIC DNA]</scope>
    <source>
        <strain evidence="2 3">5811</strain>
    </source>
</reference>
<dbReference type="STRING" id="768671.ThimaDRAFT_4689"/>
<accession>F9UID6</accession>
<keyword evidence="3" id="KW-1185">Reference proteome</keyword>
<proteinExistence type="predicted"/>
<evidence type="ECO:0000256" key="1">
    <source>
        <dbReference type="SAM" id="MobiDB-lite"/>
    </source>
</evidence>
<organism evidence="2 3">
    <name type="scientific">Thiocapsa marina 5811</name>
    <dbReference type="NCBI Taxonomy" id="768671"/>
    <lineage>
        <taxon>Bacteria</taxon>
        <taxon>Pseudomonadati</taxon>
        <taxon>Pseudomonadota</taxon>
        <taxon>Gammaproteobacteria</taxon>
        <taxon>Chromatiales</taxon>
        <taxon>Chromatiaceae</taxon>
        <taxon>Thiocapsa</taxon>
    </lineage>
</organism>
<evidence type="ECO:0000313" key="2">
    <source>
        <dbReference type="EMBL" id="EGV16024.1"/>
    </source>
</evidence>
<gene>
    <name evidence="2" type="ORF">ThimaDRAFT_4689</name>
</gene>
<protein>
    <submittedName>
        <fullName evidence="2">Uncharacterized protein</fullName>
    </submittedName>
</protein>
<name>F9UID6_9GAMM</name>
<evidence type="ECO:0000313" key="3">
    <source>
        <dbReference type="Proteomes" id="UP000005459"/>
    </source>
</evidence>
<sequence>MAVAPRRSSFARSPDNLRVGTAFPSRGLPLLGACIEITAQVHSGVSRRPPRACLLHLAESNRLGSPRSEWRRLNRRPLLRRHRFAGRSHVGLSIIAVHAGESRERPRDRRLEVDRFRQRGVTSGFDSAQPRAVVSRAARRSLTGCVRIGREDVDCKSTIPGGGFGMSGEDVDVRSTTPGVDSIPQRPDSGRS</sequence>
<dbReference type="Proteomes" id="UP000005459">
    <property type="component" value="Unassembled WGS sequence"/>
</dbReference>
<dbReference type="AlphaFoldDB" id="F9UID6"/>
<dbReference type="EMBL" id="AFWV01000025">
    <property type="protein sequence ID" value="EGV16024.1"/>
    <property type="molecule type" value="Genomic_DNA"/>
</dbReference>
<feature type="region of interest" description="Disordered" evidence="1">
    <location>
        <begin position="158"/>
        <end position="192"/>
    </location>
</feature>